<keyword evidence="16" id="KW-1185">Reference proteome</keyword>
<dbReference type="EMBL" id="JBHTHQ010000021">
    <property type="protein sequence ID" value="MFD0705277.1"/>
    <property type="molecule type" value="Genomic_DNA"/>
</dbReference>
<evidence type="ECO:0000256" key="8">
    <source>
        <dbReference type="ARBA" id="ARBA00022989"/>
    </source>
</evidence>
<evidence type="ECO:0000256" key="7">
    <source>
        <dbReference type="ARBA" id="ARBA00022777"/>
    </source>
</evidence>
<comment type="subcellular location">
    <subcellularLocation>
        <location evidence="2">Cell membrane</location>
    </subcellularLocation>
</comment>
<keyword evidence="9" id="KW-0902">Two-component regulatory system</keyword>
<dbReference type="InterPro" id="IPR003660">
    <property type="entry name" value="HAMP_dom"/>
</dbReference>
<feature type="domain" description="HAMP" evidence="14">
    <location>
        <begin position="248"/>
        <end position="302"/>
    </location>
</feature>
<evidence type="ECO:0000256" key="5">
    <source>
        <dbReference type="ARBA" id="ARBA00022679"/>
    </source>
</evidence>
<dbReference type="Proteomes" id="UP001597036">
    <property type="component" value="Unassembled WGS sequence"/>
</dbReference>
<dbReference type="Gene3D" id="6.10.340.10">
    <property type="match status" value="1"/>
</dbReference>
<evidence type="ECO:0000256" key="10">
    <source>
        <dbReference type="ARBA" id="ARBA00023136"/>
    </source>
</evidence>
<dbReference type="Gene3D" id="1.10.287.130">
    <property type="match status" value="1"/>
</dbReference>
<evidence type="ECO:0000259" key="14">
    <source>
        <dbReference type="PROSITE" id="PS50885"/>
    </source>
</evidence>
<dbReference type="SMART" id="SM00304">
    <property type="entry name" value="HAMP"/>
    <property type="match status" value="1"/>
</dbReference>
<dbReference type="Gene3D" id="3.30.565.10">
    <property type="entry name" value="Histidine kinase-like ATPase, C-terminal domain"/>
    <property type="match status" value="1"/>
</dbReference>
<dbReference type="InterPro" id="IPR003594">
    <property type="entry name" value="HATPase_dom"/>
</dbReference>
<comment type="catalytic activity">
    <reaction evidence="1">
        <text>ATP + protein L-histidine = ADP + protein N-phospho-L-histidine.</text>
        <dbReference type="EC" id="2.7.13.3"/>
    </reaction>
</comment>
<dbReference type="SUPFAM" id="SSF158472">
    <property type="entry name" value="HAMP domain-like"/>
    <property type="match status" value="1"/>
</dbReference>
<dbReference type="InterPro" id="IPR036890">
    <property type="entry name" value="HATPase_C_sf"/>
</dbReference>
<feature type="region of interest" description="Disordered" evidence="11">
    <location>
        <begin position="95"/>
        <end position="115"/>
    </location>
</feature>
<dbReference type="Pfam" id="PF00672">
    <property type="entry name" value="HAMP"/>
    <property type="match status" value="1"/>
</dbReference>
<reference evidence="16" key="1">
    <citation type="journal article" date="2019" name="Int. J. Syst. Evol. Microbiol.">
        <title>The Global Catalogue of Microorganisms (GCM) 10K type strain sequencing project: providing services to taxonomists for standard genome sequencing and annotation.</title>
        <authorList>
            <consortium name="The Broad Institute Genomics Platform"/>
            <consortium name="The Broad Institute Genome Sequencing Center for Infectious Disease"/>
            <person name="Wu L."/>
            <person name="Ma J."/>
        </authorList>
    </citation>
    <scope>NUCLEOTIDE SEQUENCE [LARGE SCALE GENOMIC DNA]</scope>
    <source>
        <strain evidence="16">CCM 8604</strain>
    </source>
</reference>
<evidence type="ECO:0000256" key="2">
    <source>
        <dbReference type="ARBA" id="ARBA00004236"/>
    </source>
</evidence>
<dbReference type="PRINTS" id="PR00344">
    <property type="entry name" value="BCTRLSENSOR"/>
</dbReference>
<keyword evidence="4" id="KW-0597">Phosphoprotein</keyword>
<keyword evidence="7 15" id="KW-0418">Kinase</keyword>
<dbReference type="EC" id="2.7.13.3" evidence="3"/>
<evidence type="ECO:0000256" key="1">
    <source>
        <dbReference type="ARBA" id="ARBA00000085"/>
    </source>
</evidence>
<keyword evidence="6 12" id="KW-0812">Transmembrane</keyword>
<dbReference type="PROSITE" id="PS50109">
    <property type="entry name" value="HIS_KIN"/>
    <property type="match status" value="1"/>
</dbReference>
<dbReference type="CDD" id="cd00075">
    <property type="entry name" value="HATPase"/>
    <property type="match status" value="1"/>
</dbReference>
<dbReference type="Pfam" id="PF00512">
    <property type="entry name" value="HisKA"/>
    <property type="match status" value="1"/>
</dbReference>
<dbReference type="InterPro" id="IPR036097">
    <property type="entry name" value="HisK_dim/P_sf"/>
</dbReference>
<sequence length="672" mass="72671">MLVLIFLVVASSILVGASRQLVSAALMEKTDTQLLRQANLVVNNINLLQSENNQQSNSENLSSSGSSDSLDDLGSSNFDGSAFDYLFRGALSNSNSKNAVKSRPQPLSTTGNQNLGPTDYFVQIRDNDNQILSMPVVPVAHDGVLAIPSLPQEGKSAQFAFNRPTTVEAKVQVAQGVAMNEQEAKIAHAPWRVIAMQMKSTSGDQYVAYIGLSLFDVNDTTNALTRYFIWSALAIVVAAGLLAFLAIRRALNPLKQMEKTAAKIATGDLSQRIANSLPENTEIGSLSASLNTMLARIERSFKKQEDVTNQMKRFVSDASHELRTPLAVIHGSTELYKMQRNAPGTDPAESADMVIDHIEKSSSRMTALVEDLLSLARLDEGRGIDVSQTIHVDDMLVDSVEDLHALNPERKITLGRLSLSAGSILQSVHKESAKSGAKSVNTNGDMSDDSADTLTFIPGTLPVLTAGGDPVRMRQVMTNIIGNIHRYTPSQSPVEVGASLVRARIDANDLAQLPSTRDSLTTFLSHVSSSVTASGNNDALEYVVIRIADHGPGMSEESRDRIFERFYTADTSRAREKGGTGLGMSIAQSVVKAHHGLICATSTPGGGLTFTVILPISQTVLFRSPDPVEERLRERTNGPAIFGKRRRSKADDMKTIEIDISLNSKNRAAQKK</sequence>
<evidence type="ECO:0000256" key="4">
    <source>
        <dbReference type="ARBA" id="ARBA00022553"/>
    </source>
</evidence>
<name>A0ABW2Y4V9_9BIFI</name>
<feature type="transmembrane region" description="Helical" evidence="12">
    <location>
        <begin position="227"/>
        <end position="247"/>
    </location>
</feature>
<evidence type="ECO:0000313" key="16">
    <source>
        <dbReference type="Proteomes" id="UP001597036"/>
    </source>
</evidence>
<dbReference type="PANTHER" id="PTHR45436:SF5">
    <property type="entry name" value="SENSOR HISTIDINE KINASE TRCS"/>
    <property type="match status" value="1"/>
</dbReference>
<evidence type="ECO:0000259" key="13">
    <source>
        <dbReference type="PROSITE" id="PS50109"/>
    </source>
</evidence>
<evidence type="ECO:0000313" key="15">
    <source>
        <dbReference type="EMBL" id="MFD0705277.1"/>
    </source>
</evidence>
<evidence type="ECO:0000256" key="11">
    <source>
        <dbReference type="SAM" id="MobiDB-lite"/>
    </source>
</evidence>
<keyword evidence="8 12" id="KW-1133">Transmembrane helix</keyword>
<keyword evidence="10 12" id="KW-0472">Membrane</keyword>
<dbReference type="InterPro" id="IPR004358">
    <property type="entry name" value="Sig_transdc_His_kin-like_C"/>
</dbReference>
<dbReference type="SUPFAM" id="SSF55874">
    <property type="entry name" value="ATPase domain of HSP90 chaperone/DNA topoisomerase II/histidine kinase"/>
    <property type="match status" value="1"/>
</dbReference>
<dbReference type="InterPro" id="IPR003661">
    <property type="entry name" value="HisK_dim/P_dom"/>
</dbReference>
<evidence type="ECO:0000256" key="3">
    <source>
        <dbReference type="ARBA" id="ARBA00012438"/>
    </source>
</evidence>
<dbReference type="PROSITE" id="PS50885">
    <property type="entry name" value="HAMP"/>
    <property type="match status" value="1"/>
</dbReference>
<dbReference type="SUPFAM" id="SSF47384">
    <property type="entry name" value="Homodimeric domain of signal transducing histidine kinase"/>
    <property type="match status" value="1"/>
</dbReference>
<dbReference type="GO" id="GO:0016301">
    <property type="term" value="F:kinase activity"/>
    <property type="evidence" value="ECO:0007669"/>
    <property type="project" value="UniProtKB-KW"/>
</dbReference>
<gene>
    <name evidence="15" type="ORF">ACFQY8_05915</name>
</gene>
<evidence type="ECO:0000256" key="9">
    <source>
        <dbReference type="ARBA" id="ARBA00023012"/>
    </source>
</evidence>
<feature type="domain" description="Histidine kinase" evidence="13">
    <location>
        <begin position="317"/>
        <end position="618"/>
    </location>
</feature>
<dbReference type="SMART" id="SM00387">
    <property type="entry name" value="HATPase_c"/>
    <property type="match status" value="1"/>
</dbReference>
<organism evidence="15 16">
    <name type="scientific">Alloscardovia venturai</name>
    <dbReference type="NCBI Taxonomy" id="1769421"/>
    <lineage>
        <taxon>Bacteria</taxon>
        <taxon>Bacillati</taxon>
        <taxon>Actinomycetota</taxon>
        <taxon>Actinomycetes</taxon>
        <taxon>Bifidobacteriales</taxon>
        <taxon>Bifidobacteriaceae</taxon>
        <taxon>Alloscardovia</taxon>
    </lineage>
</organism>
<dbReference type="CDD" id="cd00082">
    <property type="entry name" value="HisKA"/>
    <property type="match status" value="1"/>
</dbReference>
<dbReference type="Pfam" id="PF02518">
    <property type="entry name" value="HATPase_c"/>
    <property type="match status" value="1"/>
</dbReference>
<evidence type="ECO:0000256" key="12">
    <source>
        <dbReference type="SAM" id="Phobius"/>
    </source>
</evidence>
<dbReference type="PANTHER" id="PTHR45436">
    <property type="entry name" value="SENSOR HISTIDINE KINASE YKOH"/>
    <property type="match status" value="1"/>
</dbReference>
<dbReference type="InterPro" id="IPR050428">
    <property type="entry name" value="TCS_sensor_his_kinase"/>
</dbReference>
<keyword evidence="5" id="KW-0808">Transferase</keyword>
<proteinExistence type="predicted"/>
<protein>
    <recommendedName>
        <fullName evidence="3">histidine kinase</fullName>
        <ecNumber evidence="3">2.7.13.3</ecNumber>
    </recommendedName>
</protein>
<comment type="caution">
    <text evidence="15">The sequence shown here is derived from an EMBL/GenBank/DDBJ whole genome shotgun (WGS) entry which is preliminary data.</text>
</comment>
<dbReference type="InterPro" id="IPR005467">
    <property type="entry name" value="His_kinase_dom"/>
</dbReference>
<evidence type="ECO:0000256" key="6">
    <source>
        <dbReference type="ARBA" id="ARBA00022692"/>
    </source>
</evidence>
<dbReference type="CDD" id="cd06225">
    <property type="entry name" value="HAMP"/>
    <property type="match status" value="1"/>
</dbReference>
<accession>A0ABW2Y4V9</accession>
<dbReference type="SMART" id="SM00388">
    <property type="entry name" value="HisKA"/>
    <property type="match status" value="1"/>
</dbReference>